<evidence type="ECO:0000313" key="3">
    <source>
        <dbReference type="Proteomes" id="UP001396334"/>
    </source>
</evidence>
<dbReference type="EMBL" id="JBBPBN010000004">
    <property type="protein sequence ID" value="KAK9040900.1"/>
    <property type="molecule type" value="Genomic_DNA"/>
</dbReference>
<feature type="chain" id="PRO_5045951833" evidence="1">
    <location>
        <begin position="25"/>
        <end position="110"/>
    </location>
</feature>
<name>A0ABR2TTX5_9ROSI</name>
<accession>A0ABR2TTX5</accession>
<keyword evidence="3" id="KW-1185">Reference proteome</keyword>
<gene>
    <name evidence="2" type="ORF">V6N11_016036</name>
</gene>
<evidence type="ECO:0000313" key="2">
    <source>
        <dbReference type="EMBL" id="KAK9040900.1"/>
    </source>
</evidence>
<evidence type="ECO:0000256" key="1">
    <source>
        <dbReference type="SAM" id="SignalP"/>
    </source>
</evidence>
<organism evidence="2 3">
    <name type="scientific">Hibiscus sabdariffa</name>
    <name type="common">roselle</name>
    <dbReference type="NCBI Taxonomy" id="183260"/>
    <lineage>
        <taxon>Eukaryota</taxon>
        <taxon>Viridiplantae</taxon>
        <taxon>Streptophyta</taxon>
        <taxon>Embryophyta</taxon>
        <taxon>Tracheophyta</taxon>
        <taxon>Spermatophyta</taxon>
        <taxon>Magnoliopsida</taxon>
        <taxon>eudicotyledons</taxon>
        <taxon>Gunneridae</taxon>
        <taxon>Pentapetalae</taxon>
        <taxon>rosids</taxon>
        <taxon>malvids</taxon>
        <taxon>Malvales</taxon>
        <taxon>Malvaceae</taxon>
        <taxon>Malvoideae</taxon>
        <taxon>Hibiscus</taxon>
    </lineage>
</organism>
<feature type="signal peptide" evidence="1">
    <location>
        <begin position="1"/>
        <end position="24"/>
    </location>
</feature>
<proteinExistence type="predicted"/>
<dbReference type="Proteomes" id="UP001396334">
    <property type="component" value="Unassembled WGS sequence"/>
</dbReference>
<sequence length="110" mass="11898">MDYLPKLAAAAVIGLLLFCPKVTSAPETSITSVLCNSGSYSEGDPFTTSLAYVLEDLEAVTPKCEDHDYFNISSYPNAFAYGNAAWSRSVLHDCGVSNTHLMTRLNNILS</sequence>
<protein>
    <submittedName>
        <fullName evidence="2">Uncharacterized protein</fullName>
    </submittedName>
</protein>
<reference evidence="2 3" key="1">
    <citation type="journal article" date="2024" name="G3 (Bethesda)">
        <title>Genome assembly of Hibiscus sabdariffa L. provides insights into metabolisms of medicinal natural products.</title>
        <authorList>
            <person name="Kim T."/>
        </authorList>
    </citation>
    <scope>NUCLEOTIDE SEQUENCE [LARGE SCALE GENOMIC DNA]</scope>
    <source>
        <strain evidence="2">TK-2024</strain>
        <tissue evidence="2">Old leaves</tissue>
    </source>
</reference>
<comment type="caution">
    <text evidence="2">The sequence shown here is derived from an EMBL/GenBank/DDBJ whole genome shotgun (WGS) entry which is preliminary data.</text>
</comment>
<keyword evidence="1" id="KW-0732">Signal</keyword>